<dbReference type="Pfam" id="PF02237">
    <property type="entry name" value="BPL_C"/>
    <property type="match status" value="1"/>
</dbReference>
<evidence type="ECO:0000313" key="8">
    <source>
        <dbReference type="EMBL" id="MBK1714447.1"/>
    </source>
</evidence>
<protein>
    <recommendedName>
        <fullName evidence="5">biotin--[biotin carboxyl-carrier protein] ligase</fullName>
        <ecNumber evidence="5">6.3.4.15</ecNumber>
    </recommendedName>
</protein>
<sequence length="291" mass="30967">MRWGAEDLWLQLQPLLPGVSVEVVAQTDSTNTRLIERARAQAGQRDAPVTRPGELKVFGELPRAPYGRRAGDTEPCLLVAEHQTGGRGRLGRDWLGTPGASLTFSLSLPLAPRDWSGLSLAVGVALAEALDTELPRIGLKWPNDLWLLDGPGRGRKLGGVLIETVPVGQRRMCIVGVGLNVLPQEAEGLTHGYACLQEFDAEASAPRALAAVAAPLVQALQRFEAEGFAPFAAGFARRDLLAGQSVTTTGPEPLQGVAEGVDERGALRVRAGTLHTLVSGEVSVRLRDRAC</sequence>
<dbReference type="SUPFAM" id="SSF50037">
    <property type="entry name" value="C-terminal domain of transcriptional repressors"/>
    <property type="match status" value="1"/>
</dbReference>
<dbReference type="Proteomes" id="UP001041814">
    <property type="component" value="Unassembled WGS sequence"/>
</dbReference>
<dbReference type="InterPro" id="IPR004143">
    <property type="entry name" value="BPL_LPL_catalytic"/>
</dbReference>
<evidence type="ECO:0000256" key="5">
    <source>
        <dbReference type="ARBA" id="ARBA00024227"/>
    </source>
</evidence>
<comment type="caution">
    <text evidence="8">The sequence shown here is derived from an EMBL/GenBank/DDBJ whole genome shotgun (WGS) entry which is preliminary data.</text>
</comment>
<gene>
    <name evidence="8" type="ORF">CKO43_16875</name>
</gene>
<dbReference type="NCBIfam" id="TIGR00121">
    <property type="entry name" value="birA_ligase"/>
    <property type="match status" value="1"/>
</dbReference>
<evidence type="ECO:0000256" key="3">
    <source>
        <dbReference type="ARBA" id="ARBA00022840"/>
    </source>
</evidence>
<keyword evidence="3" id="KW-0067">ATP-binding</keyword>
<dbReference type="Pfam" id="PF03099">
    <property type="entry name" value="BPL_LplA_LipB"/>
    <property type="match status" value="1"/>
</dbReference>
<dbReference type="GO" id="GO:0016874">
    <property type="term" value="F:ligase activity"/>
    <property type="evidence" value="ECO:0007669"/>
    <property type="project" value="UniProtKB-KW"/>
</dbReference>
<organism evidence="8 9">
    <name type="scientific">Rubrivivax gelatinosus</name>
    <name type="common">Rhodocyclus gelatinosus</name>
    <name type="synonym">Rhodopseudomonas gelatinosa</name>
    <dbReference type="NCBI Taxonomy" id="28068"/>
    <lineage>
        <taxon>Bacteria</taxon>
        <taxon>Pseudomonadati</taxon>
        <taxon>Pseudomonadota</taxon>
        <taxon>Betaproteobacteria</taxon>
        <taxon>Burkholderiales</taxon>
        <taxon>Sphaerotilaceae</taxon>
        <taxon>Rubrivivax</taxon>
    </lineage>
</organism>
<dbReference type="CDD" id="cd16442">
    <property type="entry name" value="BPL"/>
    <property type="match status" value="1"/>
</dbReference>
<feature type="domain" description="BPL/LPL catalytic" evidence="7">
    <location>
        <begin position="49"/>
        <end position="228"/>
    </location>
</feature>
<reference evidence="8" key="1">
    <citation type="submission" date="2017-08" db="EMBL/GenBank/DDBJ databases">
        <authorList>
            <person name="Imhoff J.F."/>
            <person name="Rahn T."/>
            <person name="Kuenzel S."/>
            <person name="Neulinger S.C."/>
        </authorList>
    </citation>
    <scope>NUCLEOTIDE SEQUENCE</scope>
    <source>
        <strain evidence="8">IM 151</strain>
    </source>
</reference>
<evidence type="ECO:0000259" key="7">
    <source>
        <dbReference type="PROSITE" id="PS51733"/>
    </source>
</evidence>
<dbReference type="InterPro" id="IPR008988">
    <property type="entry name" value="Transcriptional_repressor_C"/>
</dbReference>
<proteinExistence type="predicted"/>
<comment type="catalytic activity">
    <reaction evidence="6">
        <text>biotin + L-lysyl-[protein] + ATP = N(6)-biotinyl-L-lysyl-[protein] + AMP + diphosphate + H(+)</text>
        <dbReference type="Rhea" id="RHEA:11756"/>
        <dbReference type="Rhea" id="RHEA-COMP:9752"/>
        <dbReference type="Rhea" id="RHEA-COMP:10505"/>
        <dbReference type="ChEBI" id="CHEBI:15378"/>
        <dbReference type="ChEBI" id="CHEBI:29969"/>
        <dbReference type="ChEBI" id="CHEBI:30616"/>
        <dbReference type="ChEBI" id="CHEBI:33019"/>
        <dbReference type="ChEBI" id="CHEBI:57586"/>
        <dbReference type="ChEBI" id="CHEBI:83144"/>
        <dbReference type="ChEBI" id="CHEBI:456215"/>
        <dbReference type="EC" id="6.3.4.15"/>
    </reaction>
</comment>
<dbReference type="PANTHER" id="PTHR12835:SF5">
    <property type="entry name" value="BIOTIN--PROTEIN LIGASE"/>
    <property type="match status" value="1"/>
</dbReference>
<dbReference type="PANTHER" id="PTHR12835">
    <property type="entry name" value="BIOTIN PROTEIN LIGASE"/>
    <property type="match status" value="1"/>
</dbReference>
<evidence type="ECO:0000256" key="2">
    <source>
        <dbReference type="ARBA" id="ARBA00022741"/>
    </source>
</evidence>
<evidence type="ECO:0000313" key="9">
    <source>
        <dbReference type="Proteomes" id="UP001041814"/>
    </source>
</evidence>
<name>A0ABS1DWQ9_RUBGE</name>
<dbReference type="InterPro" id="IPR003142">
    <property type="entry name" value="BPL_C"/>
</dbReference>
<reference evidence="8" key="2">
    <citation type="journal article" date="2020" name="Microorganisms">
        <title>Osmotic Adaptation and Compatible Solute Biosynthesis of Phototrophic Bacteria as Revealed from Genome Analyses.</title>
        <authorList>
            <person name="Imhoff J.F."/>
            <person name="Rahn T."/>
            <person name="Kunzel S."/>
            <person name="Keller A."/>
            <person name="Neulinger S.C."/>
        </authorList>
    </citation>
    <scope>NUCLEOTIDE SEQUENCE</scope>
    <source>
        <strain evidence="8">IM 151</strain>
    </source>
</reference>
<keyword evidence="9" id="KW-1185">Reference proteome</keyword>
<dbReference type="Gene3D" id="2.30.30.100">
    <property type="match status" value="1"/>
</dbReference>
<evidence type="ECO:0000256" key="6">
    <source>
        <dbReference type="ARBA" id="ARBA00047846"/>
    </source>
</evidence>
<accession>A0ABS1DWQ9</accession>
<evidence type="ECO:0000256" key="1">
    <source>
        <dbReference type="ARBA" id="ARBA00022598"/>
    </source>
</evidence>
<keyword evidence="2" id="KW-0547">Nucleotide-binding</keyword>
<keyword evidence="4" id="KW-0092">Biotin</keyword>
<keyword evidence="1 8" id="KW-0436">Ligase</keyword>
<dbReference type="InterPro" id="IPR045864">
    <property type="entry name" value="aa-tRNA-synth_II/BPL/LPL"/>
</dbReference>
<dbReference type="PROSITE" id="PS51733">
    <property type="entry name" value="BPL_LPL_CATALYTIC"/>
    <property type="match status" value="1"/>
</dbReference>
<dbReference type="EC" id="6.3.4.15" evidence="5"/>
<evidence type="ECO:0000256" key="4">
    <source>
        <dbReference type="ARBA" id="ARBA00023267"/>
    </source>
</evidence>
<dbReference type="Gene3D" id="3.30.930.10">
    <property type="entry name" value="Bira Bifunctional Protein, Domain 2"/>
    <property type="match status" value="1"/>
</dbReference>
<dbReference type="SUPFAM" id="SSF55681">
    <property type="entry name" value="Class II aaRS and biotin synthetases"/>
    <property type="match status" value="1"/>
</dbReference>
<dbReference type="InterPro" id="IPR004408">
    <property type="entry name" value="Biotin_CoA_COase_ligase"/>
</dbReference>
<dbReference type="EMBL" id="NRRU01000068">
    <property type="protein sequence ID" value="MBK1714447.1"/>
    <property type="molecule type" value="Genomic_DNA"/>
</dbReference>